<proteinExistence type="predicted"/>
<gene>
    <name evidence="2" type="ORF">rCG_30539</name>
</gene>
<accession>A6KN32</accession>
<evidence type="ECO:0000313" key="2">
    <source>
        <dbReference type="EMBL" id="EDM06983.1"/>
    </source>
</evidence>
<evidence type="ECO:0000313" key="3">
    <source>
        <dbReference type="Proteomes" id="UP000234681"/>
    </source>
</evidence>
<protein>
    <submittedName>
        <fullName evidence="2">RCG30539</fullName>
    </submittedName>
</protein>
<name>A6KN32_RAT</name>
<dbReference type="Proteomes" id="UP000234681">
    <property type="component" value="Chromosome 17"/>
</dbReference>
<dbReference type="AlphaFoldDB" id="A6KN32"/>
<sequence>MFSIWVPALRRCELHQAVKSSAASPRPGRGAGRGPTPPPGSCTHLRRRHSCTARRALSDSWRWVAGATGERAQREGWTDG</sequence>
<evidence type="ECO:0000256" key="1">
    <source>
        <dbReference type="SAM" id="MobiDB-lite"/>
    </source>
</evidence>
<organism evidence="2 3">
    <name type="scientific">Rattus norvegicus</name>
    <name type="common">Rat</name>
    <dbReference type="NCBI Taxonomy" id="10116"/>
    <lineage>
        <taxon>Eukaryota</taxon>
        <taxon>Metazoa</taxon>
        <taxon>Chordata</taxon>
        <taxon>Craniata</taxon>
        <taxon>Vertebrata</taxon>
        <taxon>Euteleostomi</taxon>
        <taxon>Mammalia</taxon>
        <taxon>Eutheria</taxon>
        <taxon>Euarchontoglires</taxon>
        <taxon>Glires</taxon>
        <taxon>Rodentia</taxon>
        <taxon>Myomorpha</taxon>
        <taxon>Muroidea</taxon>
        <taxon>Muridae</taxon>
        <taxon>Murinae</taxon>
        <taxon>Rattus</taxon>
    </lineage>
</organism>
<feature type="region of interest" description="Disordered" evidence="1">
    <location>
        <begin position="17"/>
        <end position="47"/>
    </location>
</feature>
<reference evidence="3" key="1">
    <citation type="submission" date="2005-09" db="EMBL/GenBank/DDBJ databases">
        <authorList>
            <person name="Mural R.J."/>
            <person name="Li P.W."/>
            <person name="Adams M.D."/>
            <person name="Amanatides P.G."/>
            <person name="Baden-Tillson H."/>
            <person name="Barnstead M."/>
            <person name="Chin S.H."/>
            <person name="Dew I."/>
            <person name="Evans C.A."/>
            <person name="Ferriera S."/>
            <person name="Flanigan M."/>
            <person name="Fosler C."/>
            <person name="Glodek A."/>
            <person name="Gu Z."/>
            <person name="Holt R.A."/>
            <person name="Jennings D."/>
            <person name="Kraft C.L."/>
            <person name="Lu F."/>
            <person name="Nguyen T."/>
            <person name="Nusskern D.R."/>
            <person name="Pfannkoch C.M."/>
            <person name="Sitter C."/>
            <person name="Sutton G.G."/>
            <person name="Venter J.C."/>
            <person name="Wang Z."/>
            <person name="Woodage T."/>
            <person name="Zheng X.H."/>
            <person name="Zhong F."/>
        </authorList>
    </citation>
    <scope>NUCLEOTIDE SEQUENCE [LARGE SCALE GENOMIC DNA]</scope>
    <source>
        <strain>BN</strain>
        <strain evidence="3">Sprague-Dawley</strain>
    </source>
</reference>
<dbReference type="EMBL" id="CH474071">
    <property type="protein sequence ID" value="EDM06983.1"/>
    <property type="molecule type" value="Genomic_DNA"/>
</dbReference>